<keyword evidence="4" id="KW-1185">Reference proteome</keyword>
<dbReference type="InterPro" id="IPR051678">
    <property type="entry name" value="AGP_Transferase"/>
</dbReference>
<dbReference type="EMBL" id="JBBBZM010000005">
    <property type="protein sequence ID" value="KAL0640146.1"/>
    <property type="molecule type" value="Genomic_DNA"/>
</dbReference>
<reference evidence="3 4" key="1">
    <citation type="submission" date="2024-02" db="EMBL/GenBank/DDBJ databases">
        <title>Discinaceae phylogenomics.</title>
        <authorList>
            <person name="Dirks A.C."/>
            <person name="James T.Y."/>
        </authorList>
    </citation>
    <scope>NUCLEOTIDE SEQUENCE [LARGE SCALE GENOMIC DNA]</scope>
    <source>
        <strain evidence="3 4">ACD0624</strain>
    </source>
</reference>
<protein>
    <recommendedName>
        <fullName evidence="2">Aminoglycoside phosphotransferase domain-containing protein</fullName>
    </recommendedName>
</protein>
<evidence type="ECO:0000256" key="1">
    <source>
        <dbReference type="SAM" id="MobiDB-lite"/>
    </source>
</evidence>
<dbReference type="InterPro" id="IPR011009">
    <property type="entry name" value="Kinase-like_dom_sf"/>
</dbReference>
<name>A0ABR3GW18_9PEZI</name>
<gene>
    <name evidence="3" type="ORF">Q9L58_000704</name>
</gene>
<sequence length="458" mass="51372">MTDAVRGYLRNHFENGGTLAQLKNDGDPRKGPQVPGQHGSISIVRLPLPASEDGLFIVKDLGMLQKDNLGNVMEDPNGNIHTIEARDLWAEASALTFLSQHSDIPVPWVYGCCAADEKNPELSFIAMEYIEGTAYHARMRLTDNQKNRIIRQMATIRIRMLEITSKAIGGMGWPIPNPDPEPNPPHPVGAMSGPRIWDDGRREIRYVGGIDFGPYPTIRDFVLASYMKEIAFYSSYPERAASEDTILSAWAEYIPTLSAQIADHLFSQENEFHLTHGDLVEGNNIALRGGKVAALFDWETASFLPFSEAITELLPDAEAELLTFTAVDPVTGRRIPTYENWLKHMEKRFGNFGSGRAWPLGDETGPRPLEYEQELSVDEFEDSDSEYSDGDEVVEEVGGNWWQDVAIPNMWRLVEEYIVSHGLNGIPHDPPKIMWGDPVVNIFGLNNLDPRERINLLK</sequence>
<proteinExistence type="predicted"/>
<evidence type="ECO:0000313" key="4">
    <source>
        <dbReference type="Proteomes" id="UP001447188"/>
    </source>
</evidence>
<feature type="region of interest" description="Disordered" evidence="1">
    <location>
        <begin position="17"/>
        <end position="38"/>
    </location>
</feature>
<dbReference type="Proteomes" id="UP001447188">
    <property type="component" value="Unassembled WGS sequence"/>
</dbReference>
<comment type="caution">
    <text evidence="3">The sequence shown here is derived from an EMBL/GenBank/DDBJ whole genome shotgun (WGS) entry which is preliminary data.</text>
</comment>
<dbReference type="Gene3D" id="3.90.1200.10">
    <property type="match status" value="1"/>
</dbReference>
<accession>A0ABR3GW18</accession>
<dbReference type="Pfam" id="PF01636">
    <property type="entry name" value="APH"/>
    <property type="match status" value="1"/>
</dbReference>
<dbReference type="InterPro" id="IPR002575">
    <property type="entry name" value="Aminoglycoside_PTrfase"/>
</dbReference>
<evidence type="ECO:0000259" key="2">
    <source>
        <dbReference type="Pfam" id="PF01636"/>
    </source>
</evidence>
<feature type="domain" description="Aminoglycoside phosphotransferase" evidence="2">
    <location>
        <begin position="85"/>
        <end position="303"/>
    </location>
</feature>
<evidence type="ECO:0000313" key="3">
    <source>
        <dbReference type="EMBL" id="KAL0640146.1"/>
    </source>
</evidence>
<dbReference type="SUPFAM" id="SSF56112">
    <property type="entry name" value="Protein kinase-like (PK-like)"/>
    <property type="match status" value="1"/>
</dbReference>
<organism evidence="3 4">
    <name type="scientific">Discina gigas</name>
    <dbReference type="NCBI Taxonomy" id="1032678"/>
    <lineage>
        <taxon>Eukaryota</taxon>
        <taxon>Fungi</taxon>
        <taxon>Dikarya</taxon>
        <taxon>Ascomycota</taxon>
        <taxon>Pezizomycotina</taxon>
        <taxon>Pezizomycetes</taxon>
        <taxon>Pezizales</taxon>
        <taxon>Discinaceae</taxon>
        <taxon>Discina</taxon>
    </lineage>
</organism>
<dbReference type="PANTHER" id="PTHR21310">
    <property type="entry name" value="AMINOGLYCOSIDE PHOSPHOTRANSFERASE-RELATED-RELATED"/>
    <property type="match status" value="1"/>
</dbReference>
<dbReference type="PANTHER" id="PTHR21310:SF15">
    <property type="entry name" value="AMINOGLYCOSIDE PHOSPHOTRANSFERASE DOMAIN-CONTAINING PROTEIN"/>
    <property type="match status" value="1"/>
</dbReference>